<dbReference type="Gene3D" id="1.10.287.70">
    <property type="match status" value="1"/>
</dbReference>
<keyword evidence="2" id="KW-0813">Transport</keyword>
<evidence type="ECO:0000313" key="12">
    <source>
        <dbReference type="Proteomes" id="UP000027192"/>
    </source>
</evidence>
<keyword evidence="6 9" id="KW-0472">Membrane</keyword>
<evidence type="ECO:0000256" key="1">
    <source>
        <dbReference type="ARBA" id="ARBA00004141"/>
    </source>
</evidence>
<keyword evidence="12" id="KW-1185">Reference proteome</keyword>
<dbReference type="Pfam" id="PF07885">
    <property type="entry name" value="Ion_trans_2"/>
    <property type="match status" value="1"/>
</dbReference>
<dbReference type="EMBL" id="JMIB01000008">
    <property type="protein sequence ID" value="KDM92447.1"/>
    <property type="molecule type" value="Genomic_DNA"/>
</dbReference>
<name>A0A066RXL9_9GAMM</name>
<feature type="domain" description="Potassium channel" evidence="10">
    <location>
        <begin position="131"/>
        <end position="208"/>
    </location>
</feature>
<dbReference type="Gene3D" id="1.20.5.110">
    <property type="match status" value="1"/>
</dbReference>
<keyword evidence="4 9" id="KW-1133">Transmembrane helix</keyword>
<dbReference type="GO" id="GO:0001508">
    <property type="term" value="P:action potential"/>
    <property type="evidence" value="ECO:0007669"/>
    <property type="project" value="TreeGrafter"/>
</dbReference>
<dbReference type="GO" id="GO:0005249">
    <property type="term" value="F:voltage-gated potassium channel activity"/>
    <property type="evidence" value="ECO:0007669"/>
    <property type="project" value="InterPro"/>
</dbReference>
<feature type="compositionally biased region" description="Basic and acidic residues" evidence="8">
    <location>
        <begin position="270"/>
        <end position="289"/>
    </location>
</feature>
<evidence type="ECO:0000256" key="2">
    <source>
        <dbReference type="ARBA" id="ARBA00022448"/>
    </source>
</evidence>
<feature type="transmembrane region" description="Helical" evidence="9">
    <location>
        <begin position="12"/>
        <end position="32"/>
    </location>
</feature>
<evidence type="ECO:0000259" key="10">
    <source>
        <dbReference type="Pfam" id="PF07885"/>
    </source>
</evidence>
<accession>A0A066RXL9</accession>
<evidence type="ECO:0000256" key="3">
    <source>
        <dbReference type="ARBA" id="ARBA00022692"/>
    </source>
</evidence>
<evidence type="ECO:0000256" key="9">
    <source>
        <dbReference type="SAM" id="Phobius"/>
    </source>
</evidence>
<feature type="compositionally biased region" description="Polar residues" evidence="8">
    <location>
        <begin position="258"/>
        <end position="268"/>
    </location>
</feature>
<dbReference type="STRING" id="1654360.EA58_05765"/>
<proteinExistence type="predicted"/>
<feature type="transmembrane region" description="Helical" evidence="9">
    <location>
        <begin position="183"/>
        <end position="207"/>
    </location>
</feature>
<feature type="transmembrane region" description="Helical" evidence="9">
    <location>
        <begin position="78"/>
        <end position="100"/>
    </location>
</feature>
<protein>
    <submittedName>
        <fullName evidence="11">Capsular biosynthesis protein</fullName>
    </submittedName>
</protein>
<dbReference type="AlphaFoldDB" id="A0A066RXL9"/>
<evidence type="ECO:0000256" key="4">
    <source>
        <dbReference type="ARBA" id="ARBA00022989"/>
    </source>
</evidence>
<comment type="caution">
    <text evidence="11">The sequence shown here is derived from an EMBL/GenBank/DDBJ whole genome shotgun (WGS) entry which is preliminary data.</text>
</comment>
<feature type="region of interest" description="Disordered" evidence="8">
    <location>
        <begin position="247"/>
        <end position="289"/>
    </location>
</feature>
<gene>
    <name evidence="11" type="ORF">EA58_05765</name>
</gene>
<feature type="transmembrane region" description="Helical" evidence="9">
    <location>
        <begin position="120"/>
        <end position="143"/>
    </location>
</feature>
<dbReference type="InterPro" id="IPR028325">
    <property type="entry name" value="VG_K_chnl"/>
</dbReference>
<dbReference type="PANTHER" id="PTHR11537">
    <property type="entry name" value="VOLTAGE-GATED POTASSIUM CHANNEL"/>
    <property type="match status" value="1"/>
</dbReference>
<evidence type="ECO:0000313" key="11">
    <source>
        <dbReference type="EMBL" id="KDM92447.1"/>
    </source>
</evidence>
<evidence type="ECO:0000256" key="5">
    <source>
        <dbReference type="ARBA" id="ARBA00023065"/>
    </source>
</evidence>
<dbReference type="PANTHER" id="PTHR11537:SF254">
    <property type="entry name" value="POTASSIUM VOLTAGE-GATED CHANNEL PROTEIN SHAB"/>
    <property type="match status" value="1"/>
</dbReference>
<dbReference type="InterPro" id="IPR013099">
    <property type="entry name" value="K_chnl_dom"/>
</dbReference>
<reference evidence="11 12" key="1">
    <citation type="submission" date="2014-04" db="EMBL/GenBank/DDBJ databases">
        <title>Draft genome sequence of Photobacterium halotolerans S2753: a solonamide, ngercheumicin and holomycin producer.</title>
        <authorList>
            <person name="Machado H.R."/>
            <person name="Gram L."/>
        </authorList>
    </citation>
    <scope>NUCLEOTIDE SEQUENCE [LARGE SCALE GENOMIC DNA]</scope>
    <source>
        <strain evidence="11 12">S2753</strain>
    </source>
</reference>
<dbReference type="SUPFAM" id="SSF81324">
    <property type="entry name" value="Voltage-gated potassium channels"/>
    <property type="match status" value="1"/>
</dbReference>
<sequence>MDGVKHELNPMSLVALILSFVSLALVSSLFFIPRSDRIYTLFVTIDTLICLFFWLQLTADLVRSQSKADYLKKHWPDYLASIPIIEPLRFMRVVQIFRVLRLLRSGQQILQHIMTYRREATIATIFLLLTLLVTIGSSLILIIENKDPNANILSADDALWWVFVTISTVGYGDHYPVTTLGKLLATVIITCGVGLFGMVAGLISSFVSEPGKHTPPRHPHDQIRWDAVLHNQKLLLERISSLENRLAEATKQAENRQQKTPSPLTDTQLPDEKTEMADEKTRRSTRDPD</sequence>
<feature type="transmembrane region" description="Helical" evidence="9">
    <location>
        <begin position="39"/>
        <end position="58"/>
    </location>
</feature>
<dbReference type="PRINTS" id="PR00169">
    <property type="entry name" value="KCHANNEL"/>
</dbReference>
<keyword evidence="5" id="KW-0406">Ion transport</keyword>
<organism evidence="11 12">
    <name type="scientific">Photobacterium galatheae</name>
    <dbReference type="NCBI Taxonomy" id="1654360"/>
    <lineage>
        <taxon>Bacteria</taxon>
        <taxon>Pseudomonadati</taxon>
        <taxon>Pseudomonadota</taxon>
        <taxon>Gammaproteobacteria</taxon>
        <taxon>Vibrionales</taxon>
        <taxon>Vibrionaceae</taxon>
        <taxon>Photobacterium</taxon>
    </lineage>
</organism>
<keyword evidence="3 9" id="KW-0812">Transmembrane</keyword>
<evidence type="ECO:0000256" key="7">
    <source>
        <dbReference type="ARBA" id="ARBA00023303"/>
    </source>
</evidence>
<keyword evidence="7" id="KW-0407">Ion channel</keyword>
<dbReference type="Gene3D" id="1.20.120.350">
    <property type="entry name" value="Voltage-gated potassium channels. Chain C"/>
    <property type="match status" value="1"/>
</dbReference>
<dbReference type="InterPro" id="IPR027359">
    <property type="entry name" value="Volt_channel_dom_sf"/>
</dbReference>
<evidence type="ECO:0000256" key="6">
    <source>
        <dbReference type="ARBA" id="ARBA00023136"/>
    </source>
</evidence>
<evidence type="ECO:0000256" key="8">
    <source>
        <dbReference type="SAM" id="MobiDB-lite"/>
    </source>
</evidence>
<comment type="subcellular location">
    <subcellularLocation>
        <location evidence="1">Membrane</location>
        <topology evidence="1">Multi-pass membrane protein</topology>
    </subcellularLocation>
</comment>
<dbReference type="Proteomes" id="UP000027192">
    <property type="component" value="Unassembled WGS sequence"/>
</dbReference>
<feature type="compositionally biased region" description="Basic and acidic residues" evidence="8">
    <location>
        <begin position="247"/>
        <end position="257"/>
    </location>
</feature>
<dbReference type="GO" id="GO:0008076">
    <property type="term" value="C:voltage-gated potassium channel complex"/>
    <property type="evidence" value="ECO:0007669"/>
    <property type="project" value="InterPro"/>
</dbReference>